<dbReference type="Proteomes" id="UP000183371">
    <property type="component" value="Unassembled WGS sequence"/>
</dbReference>
<evidence type="ECO:0000259" key="1">
    <source>
        <dbReference type="Pfam" id="PF24199"/>
    </source>
</evidence>
<sequence>MKYTKILSALFIGLTVTACNYETQVSLYASDLTEDTADKPIYAPIQLVGTGTFSQEDCDKIRGKVEPSLNRYFQNVEFKGCARDSGSIDRKISFSASVPVHIGSWQSNVTETKIQQPYGVLIGYDQETPKEKLVLIAKGDTYDVFTKELDNELTGSKLYSDGAEITIDLQNDTREQISFIGSGVFVNGTAYGNVRQMKFSLQRRDNLLIQLSDVSSQHIKSDGMELVGTINFGQ</sequence>
<dbReference type="InterPro" id="IPR055847">
    <property type="entry name" value="DUF7424"/>
</dbReference>
<organism evidence="2 3">
    <name type="scientific">Pseudovibrio denitrificans</name>
    <dbReference type="NCBI Taxonomy" id="258256"/>
    <lineage>
        <taxon>Bacteria</taxon>
        <taxon>Pseudomonadati</taxon>
        <taxon>Pseudomonadota</taxon>
        <taxon>Alphaproteobacteria</taxon>
        <taxon>Hyphomicrobiales</taxon>
        <taxon>Stappiaceae</taxon>
        <taxon>Pseudovibrio</taxon>
    </lineage>
</organism>
<reference evidence="3" key="1">
    <citation type="submission" date="2016-10" db="EMBL/GenBank/DDBJ databases">
        <authorList>
            <person name="Varghese N."/>
            <person name="Submissions S."/>
        </authorList>
    </citation>
    <scope>NUCLEOTIDE SEQUENCE [LARGE SCALE GENOMIC DNA]</scope>
    <source>
        <strain evidence="3">DSM 17465</strain>
    </source>
</reference>
<name>A0A1I7DPP4_9HYPH</name>
<keyword evidence="3" id="KW-1185">Reference proteome</keyword>
<accession>A0A1I7DPP4</accession>
<evidence type="ECO:0000313" key="3">
    <source>
        <dbReference type="Proteomes" id="UP000183371"/>
    </source>
</evidence>
<evidence type="ECO:0000313" key="2">
    <source>
        <dbReference type="EMBL" id="SFU13637.1"/>
    </source>
</evidence>
<dbReference type="AlphaFoldDB" id="A0A1I7DPP4"/>
<protein>
    <recommendedName>
        <fullName evidence="1">DUF7424 domain-containing protein</fullName>
    </recommendedName>
</protein>
<dbReference type="Pfam" id="PF24199">
    <property type="entry name" value="DUF7424"/>
    <property type="match status" value="1"/>
</dbReference>
<dbReference type="RefSeq" id="WP_014287115.1">
    <property type="nucleotide sequence ID" value="NZ_FPBD01000009.1"/>
</dbReference>
<feature type="domain" description="DUF7424" evidence="1">
    <location>
        <begin position="24"/>
        <end position="232"/>
    </location>
</feature>
<dbReference type="EMBL" id="FPBD01000009">
    <property type="protein sequence ID" value="SFU13637.1"/>
    <property type="molecule type" value="Genomic_DNA"/>
</dbReference>
<proteinExistence type="predicted"/>
<dbReference type="PROSITE" id="PS51257">
    <property type="entry name" value="PROKAR_LIPOPROTEIN"/>
    <property type="match status" value="1"/>
</dbReference>
<gene>
    <name evidence="2" type="ORF">SAMN05444141_109291</name>
</gene>